<feature type="transmembrane region" description="Helical" evidence="5">
    <location>
        <begin position="162"/>
        <end position="183"/>
    </location>
</feature>
<feature type="transmembrane region" description="Helical" evidence="5">
    <location>
        <begin position="130"/>
        <end position="150"/>
    </location>
</feature>
<dbReference type="GO" id="GO:0005886">
    <property type="term" value="C:plasma membrane"/>
    <property type="evidence" value="ECO:0007669"/>
    <property type="project" value="TreeGrafter"/>
</dbReference>
<feature type="coiled-coil region" evidence="4">
    <location>
        <begin position="213"/>
        <end position="282"/>
    </location>
</feature>
<protein>
    <recommendedName>
        <fullName evidence="2">diguanylate cyclase</fullName>
        <ecNumber evidence="2">2.7.7.65</ecNumber>
    </recommendedName>
</protein>
<dbReference type="InterPro" id="IPR029787">
    <property type="entry name" value="Nucleotide_cyclase"/>
</dbReference>
<dbReference type="Proteomes" id="UP000244441">
    <property type="component" value="Chromosome"/>
</dbReference>
<dbReference type="SMART" id="SM00267">
    <property type="entry name" value="GGDEF"/>
    <property type="match status" value="1"/>
</dbReference>
<feature type="transmembrane region" description="Helical" evidence="5">
    <location>
        <begin position="74"/>
        <end position="93"/>
    </location>
</feature>
<dbReference type="SUPFAM" id="SSF55073">
    <property type="entry name" value="Nucleotide cyclase"/>
    <property type="match status" value="1"/>
</dbReference>
<dbReference type="EC" id="2.7.7.65" evidence="2"/>
<evidence type="ECO:0000256" key="3">
    <source>
        <dbReference type="ARBA" id="ARBA00034247"/>
    </source>
</evidence>
<dbReference type="Pfam" id="PF00990">
    <property type="entry name" value="GGDEF"/>
    <property type="match status" value="1"/>
</dbReference>
<keyword evidence="5" id="KW-0812">Transmembrane</keyword>
<organism evidence="7 8">
    <name type="scientific">Saccharobesus litoralis</name>
    <dbReference type="NCBI Taxonomy" id="2172099"/>
    <lineage>
        <taxon>Bacteria</taxon>
        <taxon>Pseudomonadati</taxon>
        <taxon>Pseudomonadota</taxon>
        <taxon>Gammaproteobacteria</taxon>
        <taxon>Alteromonadales</taxon>
        <taxon>Alteromonadaceae</taxon>
        <taxon>Saccharobesus</taxon>
    </lineage>
</organism>
<evidence type="ECO:0000256" key="5">
    <source>
        <dbReference type="SAM" id="Phobius"/>
    </source>
</evidence>
<feature type="domain" description="GGDEF" evidence="6">
    <location>
        <begin position="310"/>
        <end position="445"/>
    </location>
</feature>
<dbReference type="PROSITE" id="PS50887">
    <property type="entry name" value="GGDEF"/>
    <property type="match status" value="1"/>
</dbReference>
<sequence>MIGSLPSVAASETVVAYNHTVLGFMLAAGFASLLLWFITKGIRCLFYGLYIVLAIFWLNSLQPNYNIAINQIGLHWSAPILTALILLSQLFTPTFFRQSNAFLQLIDKVLLYLPASWLLIVWFLPSEWGMMGTLTLALLNIVHLLSLGILTRRYQTVGVDAYLAAWGLPLTTLLYFFVSYLHLAPFVLSVNLAAFCLLGQTVFLAIASASVYGQERNEKLAAQENALQQAKQASEAQQQLIQLQQEQQEELEAMVRERTFELEVTLRELQDKNQELEEKNTLDPLTGIRNRRFFDKKLLAEYRRSRRELSELTVMMLDIDHFKSVNDNYGHQAGDDVIRCVAKIAEQAAKRPSDSVCRYGGEEFSLILPATEPQGAMQIAEAIRRAIAEHPIHTSAGPLSITASLGIATRVASVQFTEKDLLQLADDALYQAKQNGRNRVEVAQDDNNTLKHT</sequence>
<dbReference type="NCBIfam" id="TIGR00254">
    <property type="entry name" value="GGDEF"/>
    <property type="match status" value="1"/>
</dbReference>
<dbReference type="CDD" id="cd01949">
    <property type="entry name" value="GGDEF"/>
    <property type="match status" value="1"/>
</dbReference>
<gene>
    <name evidence="7" type="ORF">C2869_10245</name>
</gene>
<feature type="transmembrane region" description="Helical" evidence="5">
    <location>
        <begin position="105"/>
        <end position="124"/>
    </location>
</feature>
<dbReference type="PANTHER" id="PTHR45138:SF9">
    <property type="entry name" value="DIGUANYLATE CYCLASE DGCM-RELATED"/>
    <property type="match status" value="1"/>
</dbReference>
<dbReference type="EMBL" id="CP026604">
    <property type="protein sequence ID" value="AWB66783.1"/>
    <property type="molecule type" value="Genomic_DNA"/>
</dbReference>
<comment type="cofactor">
    <cofactor evidence="1">
        <name>Mg(2+)</name>
        <dbReference type="ChEBI" id="CHEBI:18420"/>
    </cofactor>
</comment>
<dbReference type="InterPro" id="IPR000160">
    <property type="entry name" value="GGDEF_dom"/>
</dbReference>
<dbReference type="FunFam" id="3.30.70.270:FF:000001">
    <property type="entry name" value="Diguanylate cyclase domain protein"/>
    <property type="match status" value="1"/>
</dbReference>
<evidence type="ECO:0000313" key="7">
    <source>
        <dbReference type="EMBL" id="AWB66783.1"/>
    </source>
</evidence>
<dbReference type="GO" id="GO:0052621">
    <property type="term" value="F:diguanylate cyclase activity"/>
    <property type="evidence" value="ECO:0007669"/>
    <property type="project" value="UniProtKB-EC"/>
</dbReference>
<evidence type="ECO:0000256" key="1">
    <source>
        <dbReference type="ARBA" id="ARBA00001946"/>
    </source>
</evidence>
<dbReference type="GO" id="GO:0043709">
    <property type="term" value="P:cell adhesion involved in single-species biofilm formation"/>
    <property type="evidence" value="ECO:0007669"/>
    <property type="project" value="TreeGrafter"/>
</dbReference>
<dbReference type="InterPro" id="IPR011623">
    <property type="entry name" value="7TMR_DISM_rcpt_extracell_dom1"/>
</dbReference>
<keyword evidence="5" id="KW-1133">Transmembrane helix</keyword>
<proteinExistence type="predicted"/>
<comment type="catalytic activity">
    <reaction evidence="3">
        <text>2 GTP = 3',3'-c-di-GMP + 2 diphosphate</text>
        <dbReference type="Rhea" id="RHEA:24898"/>
        <dbReference type="ChEBI" id="CHEBI:33019"/>
        <dbReference type="ChEBI" id="CHEBI:37565"/>
        <dbReference type="ChEBI" id="CHEBI:58805"/>
        <dbReference type="EC" id="2.7.7.65"/>
    </reaction>
</comment>
<dbReference type="AlphaFoldDB" id="A0A2S0VRF5"/>
<name>A0A2S0VRF5_9ALTE</name>
<accession>A0A2S0VRF5</accession>
<reference evidence="7 8" key="1">
    <citation type="submission" date="2018-01" db="EMBL/GenBank/DDBJ databases">
        <title>Genome sequence of a Cantenovulum-like bacteria.</title>
        <authorList>
            <person name="Tan W.R."/>
            <person name="Lau N.-S."/>
            <person name="Go F."/>
            <person name="Amirul A.-A.A."/>
        </authorList>
    </citation>
    <scope>NUCLEOTIDE SEQUENCE [LARGE SCALE GENOMIC DNA]</scope>
    <source>
        <strain evidence="7 8">CCB-QB4</strain>
    </source>
</reference>
<evidence type="ECO:0000259" key="6">
    <source>
        <dbReference type="PROSITE" id="PS50887"/>
    </source>
</evidence>
<evidence type="ECO:0000313" key="8">
    <source>
        <dbReference type="Proteomes" id="UP000244441"/>
    </source>
</evidence>
<evidence type="ECO:0000256" key="2">
    <source>
        <dbReference type="ARBA" id="ARBA00012528"/>
    </source>
</evidence>
<feature type="transmembrane region" description="Helical" evidence="5">
    <location>
        <begin position="45"/>
        <end position="62"/>
    </location>
</feature>
<feature type="transmembrane region" description="Helical" evidence="5">
    <location>
        <begin position="20"/>
        <end position="38"/>
    </location>
</feature>
<evidence type="ECO:0000256" key="4">
    <source>
        <dbReference type="SAM" id="Coils"/>
    </source>
</evidence>
<feature type="transmembrane region" description="Helical" evidence="5">
    <location>
        <begin position="189"/>
        <end position="212"/>
    </location>
</feature>
<dbReference type="PANTHER" id="PTHR45138">
    <property type="entry name" value="REGULATORY COMPONENTS OF SENSORY TRANSDUCTION SYSTEM"/>
    <property type="match status" value="1"/>
</dbReference>
<dbReference type="GO" id="GO:1902201">
    <property type="term" value="P:negative regulation of bacterial-type flagellum-dependent cell motility"/>
    <property type="evidence" value="ECO:0007669"/>
    <property type="project" value="TreeGrafter"/>
</dbReference>
<keyword evidence="4" id="KW-0175">Coiled coil</keyword>
<dbReference type="Gene3D" id="3.30.70.270">
    <property type="match status" value="1"/>
</dbReference>
<dbReference type="Pfam" id="PF07695">
    <property type="entry name" value="7TMR-DISM_7TM"/>
    <property type="match status" value="1"/>
</dbReference>
<keyword evidence="8" id="KW-1185">Reference proteome</keyword>
<keyword evidence="5" id="KW-0472">Membrane</keyword>
<dbReference type="InterPro" id="IPR050469">
    <property type="entry name" value="Diguanylate_Cyclase"/>
</dbReference>
<dbReference type="InterPro" id="IPR043128">
    <property type="entry name" value="Rev_trsase/Diguanyl_cyclase"/>
</dbReference>
<dbReference type="KEGG" id="cate:C2869_10245"/>